<evidence type="ECO:0000259" key="4">
    <source>
        <dbReference type="Pfam" id="PF14863"/>
    </source>
</evidence>
<protein>
    <submittedName>
        <fullName evidence="6">Beta-lactamase-like protein</fullName>
    </submittedName>
</protein>
<keyword evidence="2" id="KW-0378">Hydrolase</keyword>
<accession>A0ABR4FV97</accession>
<evidence type="ECO:0000256" key="3">
    <source>
        <dbReference type="ARBA" id="ARBA00022833"/>
    </source>
</evidence>
<dbReference type="SUPFAM" id="SSF55718">
    <property type="entry name" value="SCP-like"/>
    <property type="match status" value="1"/>
</dbReference>
<reference evidence="6 7" key="1">
    <citation type="submission" date="2024-07" db="EMBL/GenBank/DDBJ databases">
        <title>Section-level genome sequencing and comparative genomics of Aspergillus sections Usti and Cavernicolus.</title>
        <authorList>
            <consortium name="Lawrence Berkeley National Laboratory"/>
            <person name="Nybo J.L."/>
            <person name="Vesth T.C."/>
            <person name="Theobald S."/>
            <person name="Frisvad J.C."/>
            <person name="Larsen T.O."/>
            <person name="Kjaerboelling I."/>
            <person name="Rothschild-Mancinelli K."/>
            <person name="Lyhne E.K."/>
            <person name="Kogle M.E."/>
            <person name="Barry K."/>
            <person name="Clum A."/>
            <person name="Na H."/>
            <person name="Ledsgaard L."/>
            <person name="Lin J."/>
            <person name="Lipzen A."/>
            <person name="Kuo A."/>
            <person name="Riley R."/>
            <person name="Mondo S."/>
            <person name="Labutti K."/>
            <person name="Haridas S."/>
            <person name="Pangalinan J."/>
            <person name="Salamov A.A."/>
            <person name="Simmons B.A."/>
            <person name="Magnuson J.K."/>
            <person name="Chen J."/>
            <person name="Drula E."/>
            <person name="Henrissat B."/>
            <person name="Wiebenga A."/>
            <person name="Lubbers R.J."/>
            <person name="Gomes A.C."/>
            <person name="Makela M.R."/>
            <person name="Stajich J."/>
            <person name="Grigoriev I.V."/>
            <person name="Mortensen U.H."/>
            <person name="De Vries R.P."/>
            <person name="Baker S.E."/>
            <person name="Andersen M.R."/>
        </authorList>
    </citation>
    <scope>NUCLEOTIDE SEQUENCE [LARGE SCALE GENOMIC DNA]</scope>
    <source>
        <strain evidence="6 7">CBS 209.92</strain>
    </source>
</reference>
<dbReference type="PANTHER" id="PTHR43223">
    <property type="entry name" value="ALKYL/ARYL-SULFATASE"/>
    <property type="match status" value="1"/>
</dbReference>
<dbReference type="SUPFAM" id="SSF56281">
    <property type="entry name" value="Metallo-hydrolase/oxidoreductase"/>
    <property type="match status" value="1"/>
</dbReference>
<dbReference type="Gene3D" id="1.25.40.880">
    <property type="entry name" value="Alkyl sulfatase, dimerisation domain"/>
    <property type="match status" value="1"/>
</dbReference>
<dbReference type="InterPro" id="IPR036527">
    <property type="entry name" value="SCP2_sterol-bd_dom_sf"/>
</dbReference>
<evidence type="ECO:0000313" key="7">
    <source>
        <dbReference type="Proteomes" id="UP001610563"/>
    </source>
</evidence>
<dbReference type="Gene3D" id="3.30.1050.10">
    <property type="entry name" value="SCP2 sterol-binding domain"/>
    <property type="match status" value="1"/>
</dbReference>
<feature type="domain" description="Alkyl sulfatase dimerisation" evidence="4">
    <location>
        <begin position="116"/>
        <end position="251"/>
    </location>
</feature>
<name>A0ABR4FV97_9EURO</name>
<comment type="caution">
    <text evidence="6">The sequence shown here is derived from an EMBL/GenBank/DDBJ whole genome shotgun (WGS) entry which is preliminary data.</text>
</comment>
<evidence type="ECO:0000256" key="2">
    <source>
        <dbReference type="ARBA" id="ARBA00022801"/>
    </source>
</evidence>
<keyword evidence="3" id="KW-0862">Zinc</keyword>
<evidence type="ECO:0000256" key="1">
    <source>
        <dbReference type="ARBA" id="ARBA00022723"/>
    </source>
</evidence>
<organism evidence="6 7">
    <name type="scientific">Aspergillus keveii</name>
    <dbReference type="NCBI Taxonomy" id="714993"/>
    <lineage>
        <taxon>Eukaryota</taxon>
        <taxon>Fungi</taxon>
        <taxon>Dikarya</taxon>
        <taxon>Ascomycota</taxon>
        <taxon>Pezizomycotina</taxon>
        <taxon>Eurotiomycetes</taxon>
        <taxon>Eurotiomycetidae</taxon>
        <taxon>Eurotiales</taxon>
        <taxon>Aspergillaceae</taxon>
        <taxon>Aspergillus</taxon>
        <taxon>Aspergillus subgen. Nidulantes</taxon>
    </lineage>
</organism>
<dbReference type="InterPro" id="IPR029229">
    <property type="entry name" value="Alkyl_sulf_C"/>
</dbReference>
<dbReference type="InterPro" id="IPR038536">
    <property type="entry name" value="Alkyl/aryl-sulf_dimr_sf"/>
</dbReference>
<dbReference type="InterPro" id="IPR029228">
    <property type="entry name" value="Alkyl_sulf_dimr"/>
</dbReference>
<dbReference type="PANTHER" id="PTHR43223:SF2">
    <property type="entry name" value="METALLO-BETA-LACTAMASE DOMAIN-CONTAINING PROTEIN"/>
    <property type="match status" value="1"/>
</dbReference>
<sequence>MVFQMVPGAEAPSEMNFYFPSQTAGQGAFYIAECATHTMHNIITLRGAVVRDAKARARYLDESLVLFGGKSDALLAGHHWPVWGRAQITELLSEQRDLYAYLHDQTVRMMNRGMNGAEIAEVLTLPPKLASAWHVQGFYGSLSHNVKGVYQRYMGWFDGNPARLWEHPAAESARRYVDCMGGVDEVVQKARGYIEGGDLRFAVTLLSHAVTVEPKHEAARTALGGVYKQLGYGAENATWRNFYLTGAMALLHHDGTRSLQIASEKSLQSTDSFEQWLEVLSVRLDGLQAACESIVIDILVTDENRWWRVIVSNGALTYRTASDQAELGEPAGLSLSGTKTQMHGILNGDVHLKDTSRSGNWNLLFRLLQLTGMSGATELESSHL</sequence>
<gene>
    <name evidence="6" type="ORF">BJX66DRAFT_311452</name>
</gene>
<proteinExistence type="predicted"/>
<keyword evidence="1" id="KW-0479">Metal-binding</keyword>
<evidence type="ECO:0000313" key="6">
    <source>
        <dbReference type="EMBL" id="KAL2787206.1"/>
    </source>
</evidence>
<evidence type="ECO:0000259" key="5">
    <source>
        <dbReference type="Pfam" id="PF14864"/>
    </source>
</evidence>
<dbReference type="EMBL" id="JBFTWV010000101">
    <property type="protein sequence ID" value="KAL2787206.1"/>
    <property type="molecule type" value="Genomic_DNA"/>
</dbReference>
<dbReference type="Gene3D" id="3.60.15.30">
    <property type="entry name" value="Metallo-beta-lactamase domain"/>
    <property type="match status" value="1"/>
</dbReference>
<dbReference type="Pfam" id="PF14864">
    <property type="entry name" value="Alkyl_sulf_C"/>
    <property type="match status" value="1"/>
</dbReference>
<feature type="domain" description="Alkyl sulfatase C-terminal" evidence="5">
    <location>
        <begin position="272"/>
        <end position="360"/>
    </location>
</feature>
<dbReference type="Pfam" id="PF14863">
    <property type="entry name" value="Alkyl_sulf_dimr"/>
    <property type="match status" value="1"/>
</dbReference>
<dbReference type="InterPro" id="IPR052195">
    <property type="entry name" value="Bact_Alkyl/Aryl-Sulfatase"/>
</dbReference>
<keyword evidence="7" id="KW-1185">Reference proteome</keyword>
<dbReference type="Proteomes" id="UP001610563">
    <property type="component" value="Unassembled WGS sequence"/>
</dbReference>
<dbReference type="InterPro" id="IPR036866">
    <property type="entry name" value="RibonucZ/Hydroxyglut_hydro"/>
</dbReference>